<reference evidence="2 3" key="1">
    <citation type="submission" date="2020-06" db="EMBL/GenBank/DDBJ databases">
        <title>Transcriptomic and genomic resources for Thalictrum thalictroides and T. hernandezii: Facilitating candidate gene discovery in an emerging model plant lineage.</title>
        <authorList>
            <person name="Arias T."/>
            <person name="Riano-Pachon D.M."/>
            <person name="Di Stilio V.S."/>
        </authorList>
    </citation>
    <scope>NUCLEOTIDE SEQUENCE [LARGE SCALE GENOMIC DNA]</scope>
    <source>
        <strain evidence="3">cv. WT478/WT964</strain>
        <tissue evidence="2">Leaves</tissue>
    </source>
</reference>
<feature type="region of interest" description="Disordered" evidence="1">
    <location>
        <begin position="43"/>
        <end position="143"/>
    </location>
</feature>
<dbReference type="AlphaFoldDB" id="A0A7J6UVD1"/>
<dbReference type="EMBL" id="JABWDY010042599">
    <property type="protein sequence ID" value="KAF5176563.1"/>
    <property type="molecule type" value="Genomic_DNA"/>
</dbReference>
<dbReference type="Proteomes" id="UP000554482">
    <property type="component" value="Unassembled WGS sequence"/>
</dbReference>
<protein>
    <submittedName>
        <fullName evidence="2">Uncharacterized protein</fullName>
    </submittedName>
</protein>
<accession>A0A7J6UVD1</accession>
<name>A0A7J6UVD1_THATH</name>
<evidence type="ECO:0000313" key="2">
    <source>
        <dbReference type="EMBL" id="KAF5176563.1"/>
    </source>
</evidence>
<feature type="compositionally biased region" description="Low complexity" evidence="1">
    <location>
        <begin position="9"/>
        <end position="29"/>
    </location>
</feature>
<comment type="caution">
    <text evidence="2">The sequence shown here is derived from an EMBL/GenBank/DDBJ whole genome shotgun (WGS) entry which is preliminary data.</text>
</comment>
<feature type="non-terminal residue" evidence="2">
    <location>
        <position position="162"/>
    </location>
</feature>
<feature type="compositionally biased region" description="Low complexity" evidence="1">
    <location>
        <begin position="60"/>
        <end position="72"/>
    </location>
</feature>
<gene>
    <name evidence="2" type="ORF">FRX31_033850</name>
</gene>
<evidence type="ECO:0000256" key="1">
    <source>
        <dbReference type="SAM" id="MobiDB-lite"/>
    </source>
</evidence>
<keyword evidence="3" id="KW-1185">Reference proteome</keyword>
<proteinExistence type="predicted"/>
<evidence type="ECO:0000313" key="3">
    <source>
        <dbReference type="Proteomes" id="UP000554482"/>
    </source>
</evidence>
<feature type="region of interest" description="Disordered" evidence="1">
    <location>
        <begin position="1"/>
        <end position="29"/>
    </location>
</feature>
<sequence length="162" mass="17547">NNDVPEIPPVNNDVPEIPPVNNNVPEIPPVNNVVPNCARAVTNLPDLPPGMGRRTFTGQKAPVEKAAAANPAPRRPGHYKSLRIRATPGPFPVESRPRRRNPPRNRPTSTRPPVPAAEAPRQPSPSNVPPTGSAEAPVPRQPYRAVQIASASNVVPRWQRLQ</sequence>
<organism evidence="2 3">
    <name type="scientific">Thalictrum thalictroides</name>
    <name type="common">Rue-anemone</name>
    <name type="synonym">Anemone thalictroides</name>
    <dbReference type="NCBI Taxonomy" id="46969"/>
    <lineage>
        <taxon>Eukaryota</taxon>
        <taxon>Viridiplantae</taxon>
        <taxon>Streptophyta</taxon>
        <taxon>Embryophyta</taxon>
        <taxon>Tracheophyta</taxon>
        <taxon>Spermatophyta</taxon>
        <taxon>Magnoliopsida</taxon>
        <taxon>Ranunculales</taxon>
        <taxon>Ranunculaceae</taxon>
        <taxon>Thalictroideae</taxon>
        <taxon>Thalictrum</taxon>
    </lineage>
</organism>